<evidence type="ECO:0000259" key="2">
    <source>
        <dbReference type="Pfam" id="PF01298"/>
    </source>
</evidence>
<dbReference type="InterPro" id="IPR001677">
    <property type="entry name" value="TbpB_B_D"/>
</dbReference>
<evidence type="ECO:0000256" key="1">
    <source>
        <dbReference type="SAM" id="SignalP"/>
    </source>
</evidence>
<reference evidence="3" key="1">
    <citation type="submission" date="2023-02" db="EMBL/GenBank/DDBJ databases">
        <title>Description of Roseinatronobacter alkalisoli sp. nov., an alkaliphilic bacerium isolated from soda soil.</title>
        <authorList>
            <person name="Wei W."/>
        </authorList>
    </citation>
    <scope>NUCLEOTIDE SEQUENCE</scope>
    <source>
        <strain evidence="3">HJB301</strain>
    </source>
</reference>
<sequence>MLRIFAVSCLAITALTACGDDGGMGMAPQSHTNVMTSGPGNTLVQSGQGNSGGVLARDGQDPVAGVEATMVYNAAGRGSGARVDFHNGPMVGVSVQCNRAGGGATVPECTAINAESAYLVNELSGVLSYAGAFAVNGYGPNQDQNGFAAIHAGPGTTATVNLPGTAVNYTGQFQSGASMISGGNRFAGRANGSTVLDADFAAGRLSGQFTGTLRDDATGLTTALNAGFDNAAIDPNARFFNTEDTSFTYGGQQAWGELDGAFYGPNAEEAAGAFGFGNQLGGMSGVMIGCSEYRGIDCIAPTPRF</sequence>
<organism evidence="3 4">
    <name type="scientific">Roseinatronobacter alkalisoli</name>
    <dbReference type="NCBI Taxonomy" id="3028235"/>
    <lineage>
        <taxon>Bacteria</taxon>
        <taxon>Pseudomonadati</taxon>
        <taxon>Pseudomonadota</taxon>
        <taxon>Alphaproteobacteria</taxon>
        <taxon>Rhodobacterales</taxon>
        <taxon>Paracoccaceae</taxon>
        <taxon>Roseinatronobacter</taxon>
    </lineage>
</organism>
<feature type="domain" description="Transferrin-binding protein B C-lobe/N-lobe beta-barrel" evidence="2">
    <location>
        <begin position="164"/>
        <end position="282"/>
    </location>
</feature>
<evidence type="ECO:0000313" key="4">
    <source>
        <dbReference type="Proteomes" id="UP001431784"/>
    </source>
</evidence>
<gene>
    <name evidence="3" type="ORF">PUT78_18850</name>
</gene>
<dbReference type="RefSeq" id="WP_274353820.1">
    <property type="nucleotide sequence ID" value="NZ_JAQZSM010000026.1"/>
</dbReference>
<proteinExistence type="predicted"/>
<dbReference type="Gene3D" id="2.40.160.90">
    <property type="match status" value="1"/>
</dbReference>
<keyword evidence="4" id="KW-1185">Reference proteome</keyword>
<comment type="caution">
    <text evidence="3">The sequence shown here is derived from an EMBL/GenBank/DDBJ whole genome shotgun (WGS) entry which is preliminary data.</text>
</comment>
<protein>
    <submittedName>
        <fullName evidence="3">Transferrin-binding protein-like solute binding protein</fullName>
    </submittedName>
</protein>
<feature type="signal peptide" evidence="1">
    <location>
        <begin position="1"/>
        <end position="19"/>
    </location>
</feature>
<evidence type="ECO:0000313" key="3">
    <source>
        <dbReference type="EMBL" id="MDD7973148.1"/>
    </source>
</evidence>
<dbReference type="PROSITE" id="PS51257">
    <property type="entry name" value="PROKAR_LIPOPROTEIN"/>
    <property type="match status" value="1"/>
</dbReference>
<dbReference type="EMBL" id="JAQZSM010000026">
    <property type="protein sequence ID" value="MDD7973148.1"/>
    <property type="molecule type" value="Genomic_DNA"/>
</dbReference>
<dbReference type="SUPFAM" id="SSF56925">
    <property type="entry name" value="OMPA-like"/>
    <property type="match status" value="1"/>
</dbReference>
<dbReference type="Pfam" id="PF01298">
    <property type="entry name" value="TbpB_B_D"/>
    <property type="match status" value="1"/>
</dbReference>
<keyword evidence="1" id="KW-0732">Signal</keyword>
<dbReference type="Proteomes" id="UP001431784">
    <property type="component" value="Unassembled WGS sequence"/>
</dbReference>
<dbReference type="InterPro" id="IPR011250">
    <property type="entry name" value="OMP/PagP_B-barrel"/>
</dbReference>
<name>A0ABT5TDF8_9RHOB</name>
<feature type="chain" id="PRO_5046704706" evidence="1">
    <location>
        <begin position="20"/>
        <end position="305"/>
    </location>
</feature>
<accession>A0ABT5TDF8</accession>